<dbReference type="Gene3D" id="3.10.20.300">
    <property type="entry name" value="mk0293 like domain"/>
    <property type="match status" value="1"/>
</dbReference>
<protein>
    <recommendedName>
        <fullName evidence="2">Putative nickel insertion protein</fullName>
    </recommendedName>
</protein>
<dbReference type="HOGENOM" id="CLU_028523_2_1_0"/>
<dbReference type="RefSeq" id="WP_013580428.1">
    <property type="nucleotide sequence ID" value="NC_015064.1"/>
</dbReference>
<proteinExistence type="inferred from homology"/>
<sequence>MRIAYLDCFAGISGDMFLGALIGTGVPLEVLQDAATAMNLNVTLKQETVDRSGISSIKIHVLEGDKPAEGQAPDTFTHQAAPHVHTHAPKTQHQHKTGHPHTHEEPHTHDHPHVHGRSLSVIRTMIQAAPLAPAVKTLAIQTFELLGQSEAKIHNVPVDDIHFHEVGAVDAIIDIVAASAGIVHLNIGTWHASPVNVGGGMVVCAHGTFPVPAPATADLLRNIPTYSAHIQKELVTPTGAAILRALSPTFGPQPPMSIASIGYGAGTRNPESFPNVLRLSIGESGAPGPDSRTWVSTETTQEIRVIETNIDDATPQLLAHVADLALKQGALDVTLTPVIMKKGRPGTIVTVLCTPADQSTLTQLLLTELPTLGVRTRTETRTILDRTHRTAETPYGPIRIKSGSLSGTLLNETPEYEDCRAAAAAHKVPLKTVQQAALAAPSK</sequence>
<dbReference type="Gene3D" id="3.30.70.1380">
    <property type="entry name" value="Transcriptional regulatory protein pf0864 domain like"/>
    <property type="match status" value="1"/>
</dbReference>
<accession>E8X1V0</accession>
<dbReference type="STRING" id="1198114.AciX9_2066"/>
<dbReference type="HAMAP" id="MF_01074">
    <property type="entry name" value="LarC"/>
    <property type="match status" value="1"/>
</dbReference>
<comment type="similarity">
    <text evidence="2">Belongs to the LarC family.</text>
</comment>
<dbReference type="Proteomes" id="UP000000343">
    <property type="component" value="Chromosome"/>
</dbReference>
<dbReference type="PANTHER" id="PTHR36566">
    <property type="entry name" value="NICKEL INSERTION PROTEIN-RELATED"/>
    <property type="match status" value="1"/>
</dbReference>
<evidence type="ECO:0000313" key="4">
    <source>
        <dbReference type="EMBL" id="ADW69111.1"/>
    </source>
</evidence>
<dbReference type="OrthoDB" id="9765625at2"/>
<name>E8X1V0_GRATM</name>
<dbReference type="GO" id="GO:0016829">
    <property type="term" value="F:lyase activity"/>
    <property type="evidence" value="ECO:0007669"/>
    <property type="project" value="UniProtKB-UniRule"/>
</dbReference>
<dbReference type="NCBIfam" id="TIGR00299">
    <property type="entry name" value="nickel pincer cofactor biosynthesis protein LarC"/>
    <property type="match status" value="1"/>
</dbReference>
<dbReference type="eggNOG" id="COG1641">
    <property type="taxonomic scope" value="Bacteria"/>
</dbReference>
<gene>
    <name evidence="4" type="ordered locus">AciX9_2066</name>
</gene>
<keyword evidence="2" id="KW-0456">Lyase</keyword>
<feature type="compositionally biased region" description="Basic residues" evidence="3">
    <location>
        <begin position="84"/>
        <end position="100"/>
    </location>
</feature>
<dbReference type="KEGG" id="acm:AciX9_2066"/>
<dbReference type="EMBL" id="CP002480">
    <property type="protein sequence ID" value="ADW69111.1"/>
    <property type="molecule type" value="Genomic_DNA"/>
</dbReference>
<evidence type="ECO:0000313" key="5">
    <source>
        <dbReference type="Proteomes" id="UP000000343"/>
    </source>
</evidence>
<dbReference type="PaxDb" id="1198114-AciX9_2066"/>
<dbReference type="GO" id="GO:0016151">
    <property type="term" value="F:nickel cation binding"/>
    <property type="evidence" value="ECO:0007669"/>
    <property type="project" value="UniProtKB-UniRule"/>
</dbReference>
<dbReference type="InterPro" id="IPR002822">
    <property type="entry name" value="Ni_insertion"/>
</dbReference>
<reference evidence="5" key="1">
    <citation type="submission" date="2011-01" db="EMBL/GenBank/DDBJ databases">
        <title>Complete sequence of chromosome of Acidobacterium sp. MP5ACTX9.</title>
        <authorList>
            <consortium name="US DOE Joint Genome Institute"/>
            <person name="Lucas S."/>
            <person name="Copeland A."/>
            <person name="Lapidus A."/>
            <person name="Cheng J.-F."/>
            <person name="Goodwin L."/>
            <person name="Pitluck S."/>
            <person name="Teshima H."/>
            <person name="Detter J.C."/>
            <person name="Han C."/>
            <person name="Tapia R."/>
            <person name="Land M."/>
            <person name="Hauser L."/>
            <person name="Kyrpides N."/>
            <person name="Ivanova N."/>
            <person name="Ovchinnikova G."/>
            <person name="Pagani I."/>
            <person name="Rawat S.R."/>
            <person name="Mannisto M."/>
            <person name="Haggblom M.M."/>
            <person name="Woyke T."/>
        </authorList>
    </citation>
    <scope>NUCLEOTIDE SEQUENCE [LARGE SCALE GENOMIC DNA]</scope>
    <source>
        <strain evidence="5">MP5ACTX9</strain>
    </source>
</reference>
<dbReference type="PANTHER" id="PTHR36566:SF1">
    <property type="entry name" value="PYRIDINIUM-3,5-BISTHIOCARBOXYLIC ACID MONONUCLEOTIDE NICKEL INSERTION PROTEIN"/>
    <property type="match status" value="1"/>
</dbReference>
<organism evidence="5">
    <name type="scientific">Granulicella tundricola (strain ATCC BAA-1859 / DSM 23138 / MP5ACTX9)</name>
    <dbReference type="NCBI Taxonomy" id="1198114"/>
    <lineage>
        <taxon>Bacteria</taxon>
        <taxon>Pseudomonadati</taxon>
        <taxon>Acidobacteriota</taxon>
        <taxon>Terriglobia</taxon>
        <taxon>Terriglobales</taxon>
        <taxon>Acidobacteriaceae</taxon>
        <taxon>Granulicella</taxon>
    </lineage>
</organism>
<feature type="region of interest" description="Disordered" evidence="3">
    <location>
        <begin position="83"/>
        <end position="114"/>
    </location>
</feature>
<keyword evidence="1 2" id="KW-0533">Nickel</keyword>
<evidence type="ECO:0000256" key="1">
    <source>
        <dbReference type="ARBA" id="ARBA00022596"/>
    </source>
</evidence>
<evidence type="ECO:0000256" key="3">
    <source>
        <dbReference type="SAM" id="MobiDB-lite"/>
    </source>
</evidence>
<evidence type="ECO:0000256" key="2">
    <source>
        <dbReference type="HAMAP-Rule" id="MF_01074"/>
    </source>
</evidence>
<feature type="compositionally biased region" description="Basic and acidic residues" evidence="3">
    <location>
        <begin position="101"/>
        <end position="113"/>
    </location>
</feature>
<keyword evidence="5" id="KW-1185">Reference proteome</keyword>
<dbReference type="AlphaFoldDB" id="E8X1V0"/>
<dbReference type="Pfam" id="PF01969">
    <property type="entry name" value="Ni_insertion"/>
    <property type="match status" value="1"/>
</dbReference>